<feature type="transmembrane region" description="Helical" evidence="11">
    <location>
        <begin position="380"/>
        <end position="402"/>
    </location>
</feature>
<evidence type="ECO:0000256" key="5">
    <source>
        <dbReference type="ARBA" id="ARBA00022692"/>
    </source>
</evidence>
<evidence type="ECO:0000256" key="1">
    <source>
        <dbReference type="ARBA" id="ARBA00001947"/>
    </source>
</evidence>
<reference evidence="13" key="1">
    <citation type="journal article" date="2020" name="mSystems">
        <title>Genome- and Community-Level Interaction Insights into Carbon Utilization and Element Cycling Functions of Hydrothermarchaeota in Hydrothermal Sediment.</title>
        <authorList>
            <person name="Zhou Z."/>
            <person name="Liu Y."/>
            <person name="Xu W."/>
            <person name="Pan J."/>
            <person name="Luo Z.H."/>
            <person name="Li M."/>
        </authorList>
    </citation>
    <scope>NUCLEOTIDE SEQUENCE [LARGE SCALE GENOMIC DNA]</scope>
    <source>
        <strain evidence="13">SpSt-479</strain>
    </source>
</reference>
<evidence type="ECO:0000256" key="11">
    <source>
        <dbReference type="RuleBase" id="RU362031"/>
    </source>
</evidence>
<dbReference type="CDD" id="cd23081">
    <property type="entry name" value="cpPDZ_EcRseP-like"/>
    <property type="match status" value="1"/>
</dbReference>
<dbReference type="EC" id="3.4.24.-" evidence="11"/>
<proteinExistence type="inferred from homology"/>
<keyword evidence="4 13" id="KW-0645">Protease</keyword>
<keyword evidence="5 11" id="KW-0812">Transmembrane</keyword>
<evidence type="ECO:0000256" key="2">
    <source>
        <dbReference type="ARBA" id="ARBA00004141"/>
    </source>
</evidence>
<accession>A0A7V3E6B8</accession>
<keyword evidence="7 11" id="KW-0862">Zinc</keyword>
<dbReference type="GO" id="GO:0006508">
    <property type="term" value="P:proteolysis"/>
    <property type="evidence" value="ECO:0007669"/>
    <property type="project" value="UniProtKB-KW"/>
</dbReference>
<comment type="subcellular location">
    <subcellularLocation>
        <location evidence="2">Membrane</location>
        <topology evidence="2">Multi-pass membrane protein</topology>
    </subcellularLocation>
</comment>
<evidence type="ECO:0000256" key="9">
    <source>
        <dbReference type="ARBA" id="ARBA00023049"/>
    </source>
</evidence>
<dbReference type="CDD" id="cd06163">
    <property type="entry name" value="S2P-M50_PDZ_RseP-like"/>
    <property type="match status" value="1"/>
</dbReference>
<dbReference type="PANTHER" id="PTHR42837">
    <property type="entry name" value="REGULATOR OF SIGMA-E PROTEASE RSEP"/>
    <property type="match status" value="1"/>
</dbReference>
<gene>
    <name evidence="13" type="primary">rseP</name>
    <name evidence="13" type="ORF">ENS31_00955</name>
</gene>
<comment type="similarity">
    <text evidence="3 11">Belongs to the peptidase M50B family.</text>
</comment>
<feature type="transmembrane region" description="Helical" evidence="11">
    <location>
        <begin position="6"/>
        <end position="25"/>
    </location>
</feature>
<feature type="domain" description="PDZ" evidence="12">
    <location>
        <begin position="205"/>
        <end position="289"/>
    </location>
</feature>
<dbReference type="PANTHER" id="PTHR42837:SF2">
    <property type="entry name" value="MEMBRANE METALLOPROTEASE ARASP2, CHLOROPLASTIC-RELATED"/>
    <property type="match status" value="1"/>
</dbReference>
<dbReference type="Pfam" id="PF02163">
    <property type="entry name" value="Peptidase_M50"/>
    <property type="match status" value="1"/>
</dbReference>
<dbReference type="AlphaFoldDB" id="A0A7V3E6B8"/>
<dbReference type="SMART" id="SM00228">
    <property type="entry name" value="PDZ"/>
    <property type="match status" value="2"/>
</dbReference>
<dbReference type="InterPro" id="IPR008915">
    <property type="entry name" value="Peptidase_M50"/>
</dbReference>
<organism evidence="13">
    <name type="scientific">Ignavibacterium album</name>
    <dbReference type="NCBI Taxonomy" id="591197"/>
    <lineage>
        <taxon>Bacteria</taxon>
        <taxon>Pseudomonadati</taxon>
        <taxon>Ignavibacteriota</taxon>
        <taxon>Ignavibacteria</taxon>
        <taxon>Ignavibacteriales</taxon>
        <taxon>Ignavibacteriaceae</taxon>
        <taxon>Ignavibacterium</taxon>
    </lineage>
</organism>
<evidence type="ECO:0000313" key="13">
    <source>
        <dbReference type="EMBL" id="HFI90078.1"/>
    </source>
</evidence>
<keyword evidence="11" id="KW-0479">Metal-binding</keyword>
<evidence type="ECO:0000256" key="8">
    <source>
        <dbReference type="ARBA" id="ARBA00022989"/>
    </source>
</evidence>
<protein>
    <recommendedName>
        <fullName evidence="11">Zinc metalloprotease</fullName>
        <ecNumber evidence="11">3.4.24.-</ecNumber>
    </recommendedName>
</protein>
<evidence type="ECO:0000256" key="10">
    <source>
        <dbReference type="ARBA" id="ARBA00023136"/>
    </source>
</evidence>
<evidence type="ECO:0000256" key="6">
    <source>
        <dbReference type="ARBA" id="ARBA00022801"/>
    </source>
</evidence>
<keyword evidence="9 11" id="KW-0482">Metalloprotease</keyword>
<dbReference type="Pfam" id="PF17820">
    <property type="entry name" value="PDZ_6"/>
    <property type="match status" value="2"/>
</dbReference>
<dbReference type="NCBIfam" id="TIGR00054">
    <property type="entry name" value="RIP metalloprotease RseP"/>
    <property type="match status" value="1"/>
</dbReference>
<name>A0A7V3E6B8_9BACT</name>
<sequence length="451" mass="49790">MDYIIYFAITIGILVFIHEFGHFAAAKLSGMRADVFAIGFGKRLFGWNKKSGFSFGELPKDFDGEGHTDYRLCLLPLGGYVKIAGMVDESMDAEFADRPPQPWEFRAKPLLSKVFVITAGVIMNLLLAWLIFWGSNFFQGKPFTETTTIAFVEANSLADSLGFRSGDKILSINGKQVNNWEDVRNEIFINTLGEDLNISLLRNNETISLSIPRNRIPDDETQAAFLLPEGVKPAVGEVLKDSPAQKAGFKPNDILVAINNEPVFTPKQVTQLISSNKGSEITVKVLRDKDTTTLAVVPNDEGKIGVAIGTVFTGKVHYKTYGFFESFYYGWLDIVRMTDLTFSMLGKVFSGNIEFKKAFGGPIKIAQYAAKSADSGFSSFLYFLALLSLSLAILNIMPFPVLDGGHLVMIVVEAIIGKEIPVKIKLAIQQVGMVLLLLLMAFIVYNDILSL</sequence>
<dbReference type="InterPro" id="IPR041489">
    <property type="entry name" value="PDZ_6"/>
</dbReference>
<comment type="caution">
    <text evidence="13">The sequence shown here is derived from an EMBL/GenBank/DDBJ whole genome shotgun (WGS) entry which is preliminary data.</text>
</comment>
<dbReference type="InterPro" id="IPR001478">
    <property type="entry name" value="PDZ"/>
</dbReference>
<feature type="transmembrane region" description="Helical" evidence="11">
    <location>
        <begin position="114"/>
        <end position="134"/>
    </location>
</feature>
<dbReference type="GO" id="GO:0004222">
    <property type="term" value="F:metalloendopeptidase activity"/>
    <property type="evidence" value="ECO:0007669"/>
    <property type="project" value="InterPro"/>
</dbReference>
<dbReference type="GO" id="GO:0046872">
    <property type="term" value="F:metal ion binding"/>
    <property type="evidence" value="ECO:0007669"/>
    <property type="project" value="UniProtKB-KW"/>
</dbReference>
<evidence type="ECO:0000259" key="12">
    <source>
        <dbReference type="SMART" id="SM00228"/>
    </source>
</evidence>
<dbReference type="Gene3D" id="2.30.42.10">
    <property type="match status" value="2"/>
</dbReference>
<dbReference type="SUPFAM" id="SSF50156">
    <property type="entry name" value="PDZ domain-like"/>
    <property type="match status" value="2"/>
</dbReference>
<dbReference type="EMBL" id="DSUJ01000002">
    <property type="protein sequence ID" value="HFI90078.1"/>
    <property type="molecule type" value="Genomic_DNA"/>
</dbReference>
<dbReference type="InterPro" id="IPR004387">
    <property type="entry name" value="Pept_M50_Zn"/>
</dbReference>
<evidence type="ECO:0000256" key="3">
    <source>
        <dbReference type="ARBA" id="ARBA00007931"/>
    </source>
</evidence>
<feature type="domain" description="PDZ" evidence="12">
    <location>
        <begin position="134"/>
        <end position="204"/>
    </location>
</feature>
<dbReference type="GO" id="GO:0016020">
    <property type="term" value="C:membrane"/>
    <property type="evidence" value="ECO:0007669"/>
    <property type="project" value="UniProtKB-SubCell"/>
</dbReference>
<feature type="transmembrane region" description="Helical" evidence="11">
    <location>
        <begin position="426"/>
        <end position="445"/>
    </location>
</feature>
<keyword evidence="8 11" id="KW-1133">Transmembrane helix</keyword>
<dbReference type="InterPro" id="IPR036034">
    <property type="entry name" value="PDZ_sf"/>
</dbReference>
<evidence type="ECO:0000256" key="4">
    <source>
        <dbReference type="ARBA" id="ARBA00022670"/>
    </source>
</evidence>
<comment type="cofactor">
    <cofactor evidence="1 11">
        <name>Zn(2+)</name>
        <dbReference type="ChEBI" id="CHEBI:29105"/>
    </cofactor>
</comment>
<keyword evidence="6 11" id="KW-0378">Hydrolase</keyword>
<keyword evidence="10 11" id="KW-0472">Membrane</keyword>
<evidence type="ECO:0000256" key="7">
    <source>
        <dbReference type="ARBA" id="ARBA00022833"/>
    </source>
</evidence>